<evidence type="ECO:0000313" key="1">
    <source>
        <dbReference type="EMBL" id="MVZ60913.1"/>
    </source>
</evidence>
<evidence type="ECO:0008006" key="3">
    <source>
        <dbReference type="Google" id="ProtNLM"/>
    </source>
</evidence>
<name>A0A6N8KTX9_9SPHI</name>
<proteinExistence type="predicted"/>
<comment type="caution">
    <text evidence="1">The sequence shown here is derived from an EMBL/GenBank/DDBJ whole genome shotgun (WGS) entry which is preliminary data.</text>
</comment>
<evidence type="ECO:0000313" key="2">
    <source>
        <dbReference type="Proteomes" id="UP000435036"/>
    </source>
</evidence>
<keyword evidence="2" id="KW-1185">Reference proteome</keyword>
<dbReference type="EMBL" id="WSQA01000002">
    <property type="protein sequence ID" value="MVZ60913.1"/>
    <property type="molecule type" value="Genomic_DNA"/>
</dbReference>
<reference evidence="1 2" key="1">
    <citation type="submission" date="2019-12" db="EMBL/GenBank/DDBJ databases">
        <authorList>
            <person name="Dong K."/>
        </authorList>
    </citation>
    <scope>NUCLEOTIDE SEQUENCE [LARGE SCALE GENOMIC DNA]</scope>
    <source>
        <strain evidence="1 2">JCM 31225</strain>
    </source>
</reference>
<protein>
    <recommendedName>
        <fullName evidence="3">DUF4595 domain-containing protein</fullName>
    </recommendedName>
</protein>
<dbReference type="AlphaFoldDB" id="A0A6N8KTX9"/>
<accession>A0A6N8KTX9</accession>
<dbReference type="RefSeq" id="WP_160367569.1">
    <property type="nucleotide sequence ID" value="NZ_WSQA01000002.1"/>
</dbReference>
<sequence length="274" mass="31247">MWKGKKIKVITEIKGIKVQTNNTLKKKKMKNLTKLTFTIVAFMLLFTACSKDDDDNSLTKDKKLASLVSPPNDQAEQSVINYQYDDQERLIEIAQENPYLVFFTFTYMPDGRVEKIKALTDLQSQLYTDYTFFYENESKIPNRMRYSGAVPTYTTDVVNIDNTLFWNNGNADEFVLEGVNAAENTFQSLVIDNTTYTLHFTNQLKNGLATQGALNIPLAMTKDYTGLLVYFGLQLNSHPITRLETSGGGLNNWQYETDAASYITKLGGIEYRYQ</sequence>
<dbReference type="Proteomes" id="UP000435036">
    <property type="component" value="Unassembled WGS sequence"/>
</dbReference>
<dbReference type="OrthoDB" id="1497875at2"/>
<gene>
    <name evidence="1" type="ORF">GQF63_02640</name>
</gene>
<organism evidence="1 2">
    <name type="scientific">Sphingobacterium humi</name>
    <dbReference type="NCBI Taxonomy" id="1796905"/>
    <lineage>
        <taxon>Bacteria</taxon>
        <taxon>Pseudomonadati</taxon>
        <taxon>Bacteroidota</taxon>
        <taxon>Sphingobacteriia</taxon>
        <taxon>Sphingobacteriales</taxon>
        <taxon>Sphingobacteriaceae</taxon>
        <taxon>Sphingobacterium</taxon>
    </lineage>
</organism>